<gene>
    <name evidence="3" type="ORF">KV110_22060</name>
</gene>
<dbReference type="Pfam" id="PF03537">
    <property type="entry name" value="Glyco_hydro_114"/>
    <property type="match status" value="1"/>
</dbReference>
<feature type="signal peptide" evidence="1">
    <location>
        <begin position="1"/>
        <end position="30"/>
    </location>
</feature>
<dbReference type="PANTHER" id="PTHR35273:SF2">
    <property type="entry name" value="ALPHA-GALACTOSIDASE"/>
    <property type="match status" value="1"/>
</dbReference>
<dbReference type="Proteomes" id="UP000694257">
    <property type="component" value="Chromosome"/>
</dbReference>
<dbReference type="EMBL" id="CP078145">
    <property type="protein sequence ID" value="QXN88292.1"/>
    <property type="molecule type" value="Genomic_DNA"/>
</dbReference>
<evidence type="ECO:0000313" key="3">
    <source>
        <dbReference type="EMBL" id="QXN88292.1"/>
    </source>
</evidence>
<sequence>MIPTSTARIPRRWTAAMAALIAATGFVVQQADSASAAPLPGVTLPPAHAGFDYQITEPYDPPPGVGIVSRDHTAAPARGMYNICYVNAFQVQPDAQGDWPPDLLLRDANGEVVMDEVWNEALLDIRTQAKRDRIAVKINQWVDGCAGKGFNAVEPDNYDSYTRSQDLLTADHAVTFITALAAHAHARGLAIGQKNAAELADRRVEAQLDFAVAEECGDTEECGIYARAFDDHVVDIEYTDAGLAKACADFKDRMSIVRRDTDVTVPGDPNYVRKTC</sequence>
<evidence type="ECO:0000259" key="2">
    <source>
        <dbReference type="Pfam" id="PF03537"/>
    </source>
</evidence>
<evidence type="ECO:0000256" key="1">
    <source>
        <dbReference type="SAM" id="SignalP"/>
    </source>
</evidence>
<reference evidence="3 4" key="1">
    <citation type="submission" date="2021-07" db="EMBL/GenBank/DDBJ databases">
        <title>Whole Genome Sequence of Nocardia Iowensis.</title>
        <authorList>
            <person name="Lamm A."/>
            <person name="Collins-Fairclough A.M."/>
            <person name="Bunk B."/>
            <person name="Sproer C."/>
        </authorList>
    </citation>
    <scope>NUCLEOTIDE SEQUENCE [LARGE SCALE GENOMIC DNA]</scope>
    <source>
        <strain evidence="3 4">NRRL 5646</strain>
    </source>
</reference>
<dbReference type="InterPro" id="IPR004352">
    <property type="entry name" value="GH114_TIM-barrel"/>
</dbReference>
<keyword evidence="1" id="KW-0732">Signal</keyword>
<dbReference type="PANTHER" id="PTHR35273">
    <property type="entry name" value="ALPHA-1,4 POLYGALACTOSAMINIDASE, PUTATIVE (AFU_ORTHOLOGUE AFUA_3G07890)-RELATED"/>
    <property type="match status" value="1"/>
</dbReference>
<dbReference type="RefSeq" id="WP_218469175.1">
    <property type="nucleotide sequence ID" value="NZ_BAABJN010000008.1"/>
</dbReference>
<protein>
    <submittedName>
        <fullName evidence="3">Endo alpha-1,4 polygalactosaminidase</fullName>
    </submittedName>
</protein>
<organism evidence="3 4">
    <name type="scientific">Nocardia iowensis</name>
    <dbReference type="NCBI Taxonomy" id="204891"/>
    <lineage>
        <taxon>Bacteria</taxon>
        <taxon>Bacillati</taxon>
        <taxon>Actinomycetota</taxon>
        <taxon>Actinomycetes</taxon>
        <taxon>Mycobacteriales</taxon>
        <taxon>Nocardiaceae</taxon>
        <taxon>Nocardia</taxon>
    </lineage>
</organism>
<name>A0ABX8RHC6_NOCIO</name>
<evidence type="ECO:0000313" key="4">
    <source>
        <dbReference type="Proteomes" id="UP000694257"/>
    </source>
</evidence>
<accession>A0ABX8RHC6</accession>
<feature type="chain" id="PRO_5046720195" evidence="1">
    <location>
        <begin position="31"/>
        <end position="276"/>
    </location>
</feature>
<feature type="domain" description="Glycoside-hydrolase family GH114 TIM-barrel" evidence="2">
    <location>
        <begin position="51"/>
        <end position="263"/>
    </location>
</feature>
<keyword evidence="4" id="KW-1185">Reference proteome</keyword>
<proteinExistence type="predicted"/>